<dbReference type="SUPFAM" id="SSF52540">
    <property type="entry name" value="P-loop containing nucleoside triphosphate hydrolases"/>
    <property type="match status" value="1"/>
</dbReference>
<proteinExistence type="predicted"/>
<comment type="caution">
    <text evidence="2">The sequence shown here is derived from an EMBL/GenBank/DDBJ whole genome shotgun (WGS) entry which is preliminary data.</text>
</comment>
<dbReference type="InterPro" id="IPR011990">
    <property type="entry name" value="TPR-like_helical_dom_sf"/>
</dbReference>
<evidence type="ECO:0000313" key="3">
    <source>
        <dbReference type="Proteomes" id="UP001172673"/>
    </source>
</evidence>
<dbReference type="EMBL" id="JAPDRK010000001">
    <property type="protein sequence ID" value="KAJ9617240.1"/>
    <property type="molecule type" value="Genomic_DNA"/>
</dbReference>
<evidence type="ECO:0000313" key="2">
    <source>
        <dbReference type="EMBL" id="KAJ9617240.1"/>
    </source>
</evidence>
<dbReference type="Pfam" id="PF00931">
    <property type="entry name" value="NB-ARC"/>
    <property type="match status" value="1"/>
</dbReference>
<dbReference type="SUPFAM" id="SSF48452">
    <property type="entry name" value="TPR-like"/>
    <property type="match status" value="1"/>
</dbReference>
<dbReference type="SMART" id="SM00028">
    <property type="entry name" value="TPR"/>
    <property type="match status" value="5"/>
</dbReference>
<sequence length="1056" mass="121116">MSRPNALSVLNTAREDEWELDFNDSRQFLIEQFKNANNIWPLSRADREQSDEVTDHTQFSEYVYREKTVAQRANKVLKSTALLGLTQFDKWLWKFDDLIKDLVVDSDSETDQELIEVKSIDTSNLWRLAYLNVKVPSTLVYFADRTTTADKIQLSIDSDVKLKAMQRWTKELQRNLELLVNSIRGQMDNKTNEINNIRTELTETFEPLISLLKTSVDYLQRNYDDKDFSANWKSGMETRRADTYESMASTIRHLRDVTTNNRVNQSQEPRYAAEGLRTRTEQLDGDEKAVFPLDTLPPLRADHFTGRDKDLENIHEWLGLQETPAIRTYTIYGRRGIGKTQIALEYARKHRKHYDAIFWVQAETKGALRQSFTDIALALELPGADKNSTFDENLMRVLRWLRHTRKRWLLIYDNAEREQLLKGYWPTGGHGAMLLTSRSYYNFFEDDQRRGETVQLFTDTERRQLFLACLGEDWQSSHLNTEDMMVEIEDAAISALLKKTGGLPIAIRHAATLIVDKDVNSTLTARSFMEKFNDAYQSLPRRQISERDPLVRALDTIWSIAFSNLQAPAKNILSGLSLLAPDRILIDLFLPSDQNLLTHKLEFCRTASHNTNLIKAGPGTSLQTVINPSPKLLDAINELFVKNLIKKTGRDISIHRTVQEAVSYQGKDDLIDFFDAMVSVLYDAFPKQDLGRPLTDYWANCQLWIQHVVTLALRYKAYTSNRPEGDIPLKGMASAELFVQLLANASWYLFEIADYEEALNLIEIASTAAEDKNSLDYAHLLNTAGVTFYELNKLRRAREALERCLAIRTSLLPEGHIEIANTLSNLGNVETAENNLEAAMEVLEKSAVYRESLGDEAAMMLALSYLQIGRVLFLREDYPQSYAMYQKCEGVLNKKVGRNRLFTANLHYAYGNLEFAQQQYEQAAKSFEITRQISSDFNPMHPLTAAACYKLACTEFEQDHHKKALNYLSKALDIAELRGTMEVDGMDGTVVRILFKRAEVLLDDPLGDRTEGTQLMNDMLFRQKDVAEKLEVDLRGFDALDDREKGFDLLVPGYFR</sequence>
<dbReference type="GO" id="GO:0043531">
    <property type="term" value="F:ADP binding"/>
    <property type="evidence" value="ECO:0007669"/>
    <property type="project" value="InterPro"/>
</dbReference>
<feature type="domain" description="NB-ARC" evidence="1">
    <location>
        <begin position="308"/>
        <end position="439"/>
    </location>
</feature>
<dbReference type="InterPro" id="IPR002182">
    <property type="entry name" value="NB-ARC"/>
</dbReference>
<keyword evidence="3" id="KW-1185">Reference proteome</keyword>
<dbReference type="Pfam" id="PF13424">
    <property type="entry name" value="TPR_12"/>
    <property type="match status" value="1"/>
</dbReference>
<dbReference type="Gene3D" id="3.40.50.300">
    <property type="entry name" value="P-loop containing nucleotide triphosphate hydrolases"/>
    <property type="match status" value="1"/>
</dbReference>
<protein>
    <recommendedName>
        <fullName evidence="1">NB-ARC domain-containing protein</fullName>
    </recommendedName>
</protein>
<reference evidence="2" key="1">
    <citation type="submission" date="2022-10" db="EMBL/GenBank/DDBJ databases">
        <title>Culturing micro-colonial fungi from biological soil crusts in the Mojave desert and describing Neophaeococcomyces mojavensis, and introducing the new genera and species Taxawa tesnikishii.</title>
        <authorList>
            <person name="Kurbessoian T."/>
            <person name="Stajich J.E."/>
        </authorList>
    </citation>
    <scope>NUCLEOTIDE SEQUENCE</scope>
    <source>
        <strain evidence="2">TK_41</strain>
    </source>
</reference>
<dbReference type="Gene3D" id="1.25.40.10">
    <property type="entry name" value="Tetratricopeptide repeat domain"/>
    <property type="match status" value="2"/>
</dbReference>
<dbReference type="InterPro" id="IPR019734">
    <property type="entry name" value="TPR_rpt"/>
</dbReference>
<organism evidence="2 3">
    <name type="scientific">Cladophialophora chaetospira</name>
    <dbReference type="NCBI Taxonomy" id="386627"/>
    <lineage>
        <taxon>Eukaryota</taxon>
        <taxon>Fungi</taxon>
        <taxon>Dikarya</taxon>
        <taxon>Ascomycota</taxon>
        <taxon>Pezizomycotina</taxon>
        <taxon>Eurotiomycetes</taxon>
        <taxon>Chaetothyriomycetidae</taxon>
        <taxon>Chaetothyriales</taxon>
        <taxon>Herpotrichiellaceae</taxon>
        <taxon>Cladophialophora</taxon>
    </lineage>
</organism>
<accession>A0AA38XPF6</accession>
<dbReference type="InterPro" id="IPR027417">
    <property type="entry name" value="P-loop_NTPase"/>
</dbReference>
<evidence type="ECO:0000259" key="1">
    <source>
        <dbReference type="Pfam" id="PF00931"/>
    </source>
</evidence>
<dbReference type="PANTHER" id="PTHR47691:SF3">
    <property type="entry name" value="HTH-TYPE TRANSCRIPTIONAL REGULATOR RV0890C-RELATED"/>
    <property type="match status" value="1"/>
</dbReference>
<dbReference type="Pfam" id="PF13374">
    <property type="entry name" value="TPR_10"/>
    <property type="match status" value="1"/>
</dbReference>
<name>A0AA38XPF6_9EURO</name>
<gene>
    <name evidence="2" type="ORF">H2200_000961</name>
</gene>
<dbReference type="PANTHER" id="PTHR47691">
    <property type="entry name" value="REGULATOR-RELATED"/>
    <property type="match status" value="1"/>
</dbReference>
<dbReference type="AlphaFoldDB" id="A0AA38XPF6"/>
<dbReference type="Proteomes" id="UP001172673">
    <property type="component" value="Unassembled WGS sequence"/>
</dbReference>